<dbReference type="Pfam" id="PF02902">
    <property type="entry name" value="Peptidase_C48"/>
    <property type="match status" value="1"/>
</dbReference>
<evidence type="ECO:0000256" key="3">
    <source>
        <dbReference type="ARBA" id="ARBA00022670"/>
    </source>
</evidence>
<dbReference type="InterPro" id="IPR051947">
    <property type="entry name" value="Sentrin-specific_protease"/>
</dbReference>
<keyword evidence="5" id="KW-0378">Hydrolase</keyword>
<feature type="compositionally biased region" description="Low complexity" evidence="6">
    <location>
        <begin position="128"/>
        <end position="146"/>
    </location>
</feature>
<feature type="compositionally biased region" description="Polar residues" evidence="6">
    <location>
        <begin position="1205"/>
        <end position="1214"/>
    </location>
</feature>
<feature type="domain" description="Ubiquitin-like protease family profile" evidence="7">
    <location>
        <begin position="859"/>
        <end position="1110"/>
    </location>
</feature>
<evidence type="ECO:0000256" key="1">
    <source>
        <dbReference type="ARBA" id="ARBA00005234"/>
    </source>
</evidence>
<feature type="region of interest" description="Disordered" evidence="6">
    <location>
        <begin position="490"/>
        <end position="544"/>
    </location>
</feature>
<keyword evidence="4" id="KW-0833">Ubl conjugation pathway</keyword>
<evidence type="ECO:0000256" key="4">
    <source>
        <dbReference type="ARBA" id="ARBA00022786"/>
    </source>
</evidence>
<feature type="region of interest" description="Disordered" evidence="6">
    <location>
        <begin position="1168"/>
        <end position="1296"/>
    </location>
</feature>
<feature type="compositionally biased region" description="Low complexity" evidence="6">
    <location>
        <begin position="525"/>
        <end position="537"/>
    </location>
</feature>
<comment type="similarity">
    <text evidence="1">Belongs to the peptidase C48 family.</text>
</comment>
<evidence type="ECO:0000313" key="8">
    <source>
        <dbReference type="EMBL" id="KAJ8931084.1"/>
    </source>
</evidence>
<dbReference type="GO" id="GO:0005634">
    <property type="term" value="C:nucleus"/>
    <property type="evidence" value="ECO:0007669"/>
    <property type="project" value="TreeGrafter"/>
</dbReference>
<feature type="compositionally biased region" description="Low complexity" evidence="6">
    <location>
        <begin position="490"/>
        <end position="510"/>
    </location>
</feature>
<feature type="compositionally biased region" description="Basic and acidic residues" evidence="6">
    <location>
        <begin position="1280"/>
        <end position="1296"/>
    </location>
</feature>
<gene>
    <name evidence="8" type="ORF">NQ314_016048</name>
</gene>
<evidence type="ECO:0000313" key="9">
    <source>
        <dbReference type="Proteomes" id="UP001162156"/>
    </source>
</evidence>
<feature type="compositionally biased region" description="Low complexity" evidence="6">
    <location>
        <begin position="97"/>
        <end position="108"/>
    </location>
</feature>
<dbReference type="EMBL" id="JANEYF010004474">
    <property type="protein sequence ID" value="KAJ8931084.1"/>
    <property type="molecule type" value="Genomic_DNA"/>
</dbReference>
<dbReference type="GO" id="GO:0070139">
    <property type="term" value="F:SUMO-specific endopeptidase activity"/>
    <property type="evidence" value="ECO:0007669"/>
    <property type="project" value="TreeGrafter"/>
</dbReference>
<dbReference type="GO" id="GO:0006508">
    <property type="term" value="P:proteolysis"/>
    <property type="evidence" value="ECO:0007669"/>
    <property type="project" value="UniProtKB-KW"/>
</dbReference>
<dbReference type="PANTHER" id="PTHR46896:SF3">
    <property type="entry name" value="FI06413P-RELATED"/>
    <property type="match status" value="1"/>
</dbReference>
<feature type="region of interest" description="Disordered" evidence="6">
    <location>
        <begin position="271"/>
        <end position="353"/>
    </location>
</feature>
<organism evidence="8 9">
    <name type="scientific">Rhamnusium bicolor</name>
    <dbReference type="NCBI Taxonomy" id="1586634"/>
    <lineage>
        <taxon>Eukaryota</taxon>
        <taxon>Metazoa</taxon>
        <taxon>Ecdysozoa</taxon>
        <taxon>Arthropoda</taxon>
        <taxon>Hexapoda</taxon>
        <taxon>Insecta</taxon>
        <taxon>Pterygota</taxon>
        <taxon>Neoptera</taxon>
        <taxon>Endopterygota</taxon>
        <taxon>Coleoptera</taxon>
        <taxon>Polyphaga</taxon>
        <taxon>Cucujiformia</taxon>
        <taxon>Chrysomeloidea</taxon>
        <taxon>Cerambycidae</taxon>
        <taxon>Lepturinae</taxon>
        <taxon>Rhagiini</taxon>
        <taxon>Rhamnusium</taxon>
    </lineage>
</organism>
<protein>
    <recommendedName>
        <fullName evidence="7">Ubiquitin-like protease family profile domain-containing protein</fullName>
    </recommendedName>
</protein>
<dbReference type="InterPro" id="IPR003653">
    <property type="entry name" value="Peptidase_C48_C"/>
</dbReference>
<dbReference type="PANTHER" id="PTHR46896">
    <property type="entry name" value="SENTRIN-SPECIFIC PROTEASE"/>
    <property type="match status" value="1"/>
</dbReference>
<feature type="compositionally biased region" description="Polar residues" evidence="6">
    <location>
        <begin position="300"/>
        <end position="312"/>
    </location>
</feature>
<feature type="compositionally biased region" description="Polar residues" evidence="6">
    <location>
        <begin position="183"/>
        <end position="237"/>
    </location>
</feature>
<dbReference type="Proteomes" id="UP001162156">
    <property type="component" value="Unassembled WGS sequence"/>
</dbReference>
<keyword evidence="2" id="KW-0597">Phosphoprotein</keyword>
<feature type="compositionally biased region" description="Pro residues" evidence="6">
    <location>
        <begin position="511"/>
        <end position="524"/>
    </location>
</feature>
<dbReference type="InterPro" id="IPR038765">
    <property type="entry name" value="Papain-like_cys_pep_sf"/>
</dbReference>
<feature type="compositionally biased region" description="Acidic residues" evidence="6">
    <location>
        <begin position="1175"/>
        <end position="1200"/>
    </location>
</feature>
<feature type="compositionally biased region" description="Polar residues" evidence="6">
    <location>
        <begin position="109"/>
        <end position="127"/>
    </location>
</feature>
<dbReference type="GO" id="GO:0005737">
    <property type="term" value="C:cytoplasm"/>
    <property type="evidence" value="ECO:0007669"/>
    <property type="project" value="TreeGrafter"/>
</dbReference>
<dbReference type="SUPFAM" id="SSF54001">
    <property type="entry name" value="Cysteine proteinases"/>
    <property type="match status" value="1"/>
</dbReference>
<evidence type="ECO:0000256" key="5">
    <source>
        <dbReference type="ARBA" id="ARBA00022801"/>
    </source>
</evidence>
<comment type="caution">
    <text evidence="8">The sequence shown here is derived from an EMBL/GenBank/DDBJ whole genome shotgun (WGS) entry which is preliminary data.</text>
</comment>
<evidence type="ECO:0000259" key="7">
    <source>
        <dbReference type="PROSITE" id="PS50600"/>
    </source>
</evidence>
<evidence type="ECO:0000256" key="6">
    <source>
        <dbReference type="SAM" id="MobiDB-lite"/>
    </source>
</evidence>
<keyword evidence="9" id="KW-1185">Reference proteome</keyword>
<feature type="compositionally biased region" description="Low complexity" evidence="6">
    <location>
        <begin position="276"/>
        <end position="298"/>
    </location>
</feature>
<dbReference type="GO" id="GO:0016926">
    <property type="term" value="P:protein desumoylation"/>
    <property type="evidence" value="ECO:0007669"/>
    <property type="project" value="TreeGrafter"/>
</dbReference>
<sequence>MKLNLVQVQQQSTQVQQQVQIQQQPVQVQTQQYAVIQDGLNNGGQQIFYMKSNSNDRVIVEQPVVQQSTPSQQPIVLNHQISQSNSIVRSQPNKTNPQQQVRAPVRQPLMQQAKPQTRQMPRAANTTQQVRQQSPSQPPQLKQLNSNQTPQLRVPNPAQLRQPSSQQQLRQQTPSLVTRPVNPGQQQFRPQNPNQVSVRASNPNQQPQIRQTNPTQLPQIRQPNQQRAINQQIPKNQKSSDEQEAVSLPDGSVVSMAVYKKMLVEQKTRALQQSNARQASARGSAVRAAGRGRGTVAQFTVPQQRPQPSNDPSRYAMMNQQQPINKPQPQQQFQNQTSNQVLQQQRQQQLRQSQANYVIQPPKPNQKPQQQRPLPSYIPSTQIQKIIESTPVGEEFSDSIRMLVLLENGEQRLITFTLPKEACTIQEILEQVNVPFRSDTNIQVTEANTNGINYIVTVGNVPNFELRGKYKIINNSLCVLCSFISPQSQLQPQPQPQSQLQPQPLTQSQPQPQPQPTQVPPCPTLTPQVVPELSESPTPEPPKELPKFVPGMLALCAACGYLSEDFAKCIRIFFSAEKNPLCSIIYTLYYFLVTVKPPTPTKKKPSKSSKVIEHESVVISSDEEEEDQPSKVSENILQKLGASITISPVTKEPSTNDIQRHSIVKPKVPVLETDEDDIMFVSTTIKCRTIRIGSYRFVPPEKVIVDSTQVIMQVPHPSKENDIKTIKIDKCEIVKVLASFNKALPVFFYYLNPALAKLIREELDMTPDGDYYYDPLSSKEEAYRRITLLPDDVSDEDKENFQLIYGCIPGILDELNVKEANDILIKTCPKELTKAALGLGSFTEIKQLLTYPPEGRGRISINTEDYVCLAQDQFLNDVIIDFYLKYLVENLPADQKLKVHTFSTFFYKRLTTKPIKASRKSQPSELDPTLTAAQKRHARVKTWTKNVNLFEKEFIIVPINENAHWFLAIICFPGMEGTQTWDGKPYTIEVKPRKKKKVTIATIGSVSVTAVKQEKVEKPIICEDPELSDKDEAEGDDSEPCILIFDSLAGASRSRVVATLRDYLTCEYKAKLGKEKIFNKDVIKGASPKVPQQNNFTDCGLYLLQYVEHFFTHPITDYNMPIKQIKEWFEEIIVTKKREDIAELIKNLMKEYGKDLRMLPDISFPTLNGKLVEREPEDEEEEEDEMMDDEEMGLEEEQEFKDESSTAFETSGTDSLAEISATEDSKEDGQSPMKPSSESVSNDFVSQTVLNPKPDISEFPRQTNRDTLSYLKAKRIIRHKNSDGPEMKKLKSDQMQ</sequence>
<dbReference type="PROSITE" id="PS50600">
    <property type="entry name" value="ULP_PROTEASE"/>
    <property type="match status" value="1"/>
</dbReference>
<dbReference type="Gene3D" id="3.40.395.10">
    <property type="entry name" value="Adenoviral Proteinase, Chain A"/>
    <property type="match status" value="1"/>
</dbReference>
<feature type="compositionally biased region" description="Low complexity" evidence="6">
    <location>
        <begin position="319"/>
        <end position="353"/>
    </location>
</feature>
<keyword evidence="3" id="KW-0645">Protease</keyword>
<feature type="region of interest" description="Disordered" evidence="6">
    <location>
        <begin position="88"/>
        <end position="248"/>
    </location>
</feature>
<evidence type="ECO:0000256" key="2">
    <source>
        <dbReference type="ARBA" id="ARBA00022553"/>
    </source>
</evidence>
<feature type="compositionally biased region" description="Low complexity" evidence="6">
    <location>
        <begin position="159"/>
        <end position="176"/>
    </location>
</feature>
<proteinExistence type="inferred from homology"/>
<reference evidence="8" key="1">
    <citation type="journal article" date="2023" name="Insect Mol. Biol.">
        <title>Genome sequencing provides insights into the evolution of gene families encoding plant cell wall-degrading enzymes in longhorned beetles.</title>
        <authorList>
            <person name="Shin N.R."/>
            <person name="Okamura Y."/>
            <person name="Kirsch R."/>
            <person name="Pauchet Y."/>
        </authorList>
    </citation>
    <scope>NUCLEOTIDE SEQUENCE</scope>
    <source>
        <strain evidence="8">RBIC_L_NR</strain>
    </source>
</reference>
<feature type="compositionally biased region" description="Polar residues" evidence="6">
    <location>
        <begin position="1233"/>
        <end position="1250"/>
    </location>
</feature>
<name>A0AAV8WX95_9CUCU</name>
<accession>A0AAV8WX95</accession>